<protein>
    <submittedName>
        <fullName evidence="2">Uncharacterized protein</fullName>
    </submittedName>
</protein>
<reference evidence="3" key="2">
    <citation type="submission" date="2015-01" db="EMBL/GenBank/DDBJ databases">
        <title>Evolutionary Origins and Diversification of the Mycorrhizal Mutualists.</title>
        <authorList>
            <consortium name="DOE Joint Genome Institute"/>
            <consortium name="Mycorrhizal Genomics Consortium"/>
            <person name="Kohler A."/>
            <person name="Kuo A."/>
            <person name="Nagy L.G."/>
            <person name="Floudas D."/>
            <person name="Copeland A."/>
            <person name="Barry K.W."/>
            <person name="Cichocki N."/>
            <person name="Veneault-Fourrey C."/>
            <person name="LaButti K."/>
            <person name="Lindquist E.A."/>
            <person name="Lipzen A."/>
            <person name="Lundell T."/>
            <person name="Morin E."/>
            <person name="Murat C."/>
            <person name="Riley R."/>
            <person name="Ohm R."/>
            <person name="Sun H."/>
            <person name="Tunlid A."/>
            <person name="Henrissat B."/>
            <person name="Grigoriev I.V."/>
            <person name="Hibbett D.S."/>
            <person name="Martin F."/>
        </authorList>
    </citation>
    <scope>NUCLEOTIDE SEQUENCE [LARGE SCALE GENOMIC DNA]</scope>
    <source>
        <strain evidence="3">LaAM-08-1</strain>
    </source>
</reference>
<dbReference type="Proteomes" id="UP000054477">
    <property type="component" value="Unassembled WGS sequence"/>
</dbReference>
<accession>A0A0C9WIY1</accession>
<keyword evidence="3" id="KW-1185">Reference proteome</keyword>
<sequence length="95" mass="9819">MACMIEGGTPFLVRDVAPPALRDWPAVSKLKKHPNAAHLHHPSINGDDGPARYPTNGDDGPAPAPANGHNSPAPHPTNGKHGALHPPPPTTGTAR</sequence>
<organism evidence="2 3">
    <name type="scientific">Laccaria amethystina LaAM-08-1</name>
    <dbReference type="NCBI Taxonomy" id="1095629"/>
    <lineage>
        <taxon>Eukaryota</taxon>
        <taxon>Fungi</taxon>
        <taxon>Dikarya</taxon>
        <taxon>Basidiomycota</taxon>
        <taxon>Agaricomycotina</taxon>
        <taxon>Agaricomycetes</taxon>
        <taxon>Agaricomycetidae</taxon>
        <taxon>Agaricales</taxon>
        <taxon>Agaricineae</taxon>
        <taxon>Hydnangiaceae</taxon>
        <taxon>Laccaria</taxon>
    </lineage>
</organism>
<feature type="compositionally biased region" description="Basic residues" evidence="1">
    <location>
        <begin position="31"/>
        <end position="41"/>
    </location>
</feature>
<evidence type="ECO:0000313" key="2">
    <source>
        <dbReference type="EMBL" id="KIJ93734.1"/>
    </source>
</evidence>
<dbReference type="AlphaFoldDB" id="A0A0C9WIY1"/>
<proteinExistence type="predicted"/>
<dbReference type="EMBL" id="KN838828">
    <property type="protein sequence ID" value="KIJ93734.1"/>
    <property type="molecule type" value="Genomic_DNA"/>
</dbReference>
<feature type="region of interest" description="Disordered" evidence="1">
    <location>
        <begin position="31"/>
        <end position="95"/>
    </location>
</feature>
<feature type="compositionally biased region" description="Pro residues" evidence="1">
    <location>
        <begin position="85"/>
        <end position="95"/>
    </location>
</feature>
<name>A0A0C9WIY1_9AGAR</name>
<dbReference type="HOGENOM" id="CLU_2373120_0_0_1"/>
<evidence type="ECO:0000256" key="1">
    <source>
        <dbReference type="SAM" id="MobiDB-lite"/>
    </source>
</evidence>
<gene>
    <name evidence="2" type="ORF">K443DRAFT_12661</name>
</gene>
<evidence type="ECO:0000313" key="3">
    <source>
        <dbReference type="Proteomes" id="UP000054477"/>
    </source>
</evidence>
<reference evidence="2 3" key="1">
    <citation type="submission" date="2014-04" db="EMBL/GenBank/DDBJ databases">
        <authorList>
            <consortium name="DOE Joint Genome Institute"/>
            <person name="Kuo A."/>
            <person name="Kohler A."/>
            <person name="Nagy L.G."/>
            <person name="Floudas D."/>
            <person name="Copeland A."/>
            <person name="Barry K.W."/>
            <person name="Cichocki N."/>
            <person name="Veneault-Fourrey C."/>
            <person name="LaButti K."/>
            <person name="Lindquist E.A."/>
            <person name="Lipzen A."/>
            <person name="Lundell T."/>
            <person name="Morin E."/>
            <person name="Murat C."/>
            <person name="Sun H."/>
            <person name="Tunlid A."/>
            <person name="Henrissat B."/>
            <person name="Grigoriev I.V."/>
            <person name="Hibbett D.S."/>
            <person name="Martin F."/>
            <person name="Nordberg H.P."/>
            <person name="Cantor M.N."/>
            <person name="Hua S.X."/>
        </authorList>
    </citation>
    <scope>NUCLEOTIDE SEQUENCE [LARGE SCALE GENOMIC DNA]</scope>
    <source>
        <strain evidence="2 3">LaAM-08-1</strain>
    </source>
</reference>